<dbReference type="EMBL" id="MNPL01015940">
    <property type="protein sequence ID" value="OQR70865.1"/>
    <property type="molecule type" value="Genomic_DNA"/>
</dbReference>
<proteinExistence type="predicted"/>
<name>A0A1V9XBE4_9ACAR</name>
<evidence type="ECO:0000313" key="1">
    <source>
        <dbReference type="EMBL" id="OQR70865.1"/>
    </source>
</evidence>
<accession>A0A1V9XBE4</accession>
<dbReference type="Proteomes" id="UP000192247">
    <property type="component" value="Unassembled WGS sequence"/>
</dbReference>
<sequence>MEAWSHLRSVTQNRGFLLEDVAGIRTLSSPSAAAWYPVPCTSMISPCSAQGRQKPEEAGVSCCRAESSVAWAGLCSSSSRGRAT</sequence>
<comment type="caution">
    <text evidence="1">The sequence shown here is derived from an EMBL/GenBank/DDBJ whole genome shotgun (WGS) entry which is preliminary data.</text>
</comment>
<evidence type="ECO:0000313" key="2">
    <source>
        <dbReference type="Proteomes" id="UP000192247"/>
    </source>
</evidence>
<dbReference type="InParanoid" id="A0A1V9XBE4"/>
<protein>
    <submittedName>
        <fullName evidence="1">Uncharacterized protein</fullName>
    </submittedName>
</protein>
<organism evidence="1 2">
    <name type="scientific">Tropilaelaps mercedesae</name>
    <dbReference type="NCBI Taxonomy" id="418985"/>
    <lineage>
        <taxon>Eukaryota</taxon>
        <taxon>Metazoa</taxon>
        <taxon>Ecdysozoa</taxon>
        <taxon>Arthropoda</taxon>
        <taxon>Chelicerata</taxon>
        <taxon>Arachnida</taxon>
        <taxon>Acari</taxon>
        <taxon>Parasitiformes</taxon>
        <taxon>Mesostigmata</taxon>
        <taxon>Gamasina</taxon>
        <taxon>Dermanyssoidea</taxon>
        <taxon>Laelapidae</taxon>
        <taxon>Tropilaelaps</taxon>
    </lineage>
</organism>
<reference evidence="1 2" key="1">
    <citation type="journal article" date="2017" name="Gigascience">
        <title>Draft genome of the honey bee ectoparasitic mite, Tropilaelaps mercedesae, is shaped by the parasitic life history.</title>
        <authorList>
            <person name="Dong X."/>
            <person name="Armstrong S.D."/>
            <person name="Xia D."/>
            <person name="Makepeace B.L."/>
            <person name="Darby A.C."/>
            <person name="Kadowaki T."/>
        </authorList>
    </citation>
    <scope>NUCLEOTIDE SEQUENCE [LARGE SCALE GENOMIC DNA]</scope>
    <source>
        <strain evidence="1">Wuxi-XJTLU</strain>
    </source>
</reference>
<dbReference type="AlphaFoldDB" id="A0A1V9XBE4"/>
<keyword evidence="2" id="KW-1185">Reference proteome</keyword>
<gene>
    <name evidence="1" type="ORF">BIW11_04079</name>
</gene>